<evidence type="ECO:0000256" key="6">
    <source>
        <dbReference type="RuleBase" id="RU000553"/>
    </source>
</evidence>
<feature type="domain" description="Acylphosphatase-like" evidence="8">
    <location>
        <begin position="9"/>
        <end position="96"/>
    </location>
</feature>
<gene>
    <name evidence="9" type="ORF">KDW95_06665</name>
</gene>
<dbReference type="SUPFAM" id="SSF54975">
    <property type="entry name" value="Acylphosphatase/BLUF domain-like"/>
    <property type="match status" value="1"/>
</dbReference>
<dbReference type="PRINTS" id="PR00112">
    <property type="entry name" value="ACYLPHPHTASE"/>
</dbReference>
<dbReference type="PROSITE" id="PS51160">
    <property type="entry name" value="ACYLPHOSPHATASE_3"/>
    <property type="match status" value="1"/>
</dbReference>
<comment type="similarity">
    <text evidence="1 7">Belongs to the acylphosphatase family.</text>
</comment>
<evidence type="ECO:0000313" key="10">
    <source>
        <dbReference type="Proteomes" id="UP001058461"/>
    </source>
</evidence>
<keyword evidence="5 6" id="KW-0378">Hydrolase</keyword>
<dbReference type="Pfam" id="PF00708">
    <property type="entry name" value="Acylphosphatase"/>
    <property type="match status" value="1"/>
</dbReference>
<dbReference type="Gene3D" id="3.30.70.100">
    <property type="match status" value="1"/>
</dbReference>
<dbReference type="PANTHER" id="PTHR47268">
    <property type="entry name" value="ACYLPHOSPHATASE"/>
    <property type="match status" value="1"/>
</dbReference>
<reference evidence="9" key="1">
    <citation type="submission" date="2021-04" db="EMBL/GenBank/DDBJ databases">
        <title>Oceanospirillales bacteria with DddD are important DMSP degraders in coastal seawater.</title>
        <authorList>
            <person name="Liu J."/>
        </authorList>
    </citation>
    <scope>NUCLEOTIDE SEQUENCE</scope>
    <source>
        <strain evidence="9">D13-1</strain>
    </source>
</reference>
<comment type="catalytic activity">
    <reaction evidence="4 5 6">
        <text>an acyl phosphate + H2O = a carboxylate + phosphate + H(+)</text>
        <dbReference type="Rhea" id="RHEA:14965"/>
        <dbReference type="ChEBI" id="CHEBI:15377"/>
        <dbReference type="ChEBI" id="CHEBI:15378"/>
        <dbReference type="ChEBI" id="CHEBI:29067"/>
        <dbReference type="ChEBI" id="CHEBI:43474"/>
        <dbReference type="ChEBI" id="CHEBI:59918"/>
        <dbReference type="EC" id="3.6.1.7"/>
    </reaction>
</comment>
<name>A0ABY5HLT2_9GAMM</name>
<dbReference type="InterPro" id="IPR001792">
    <property type="entry name" value="Acylphosphatase-like_dom"/>
</dbReference>
<dbReference type="EMBL" id="CP073347">
    <property type="protein sequence ID" value="UTW13333.1"/>
    <property type="molecule type" value="Genomic_DNA"/>
</dbReference>
<dbReference type="InterPro" id="IPR020456">
    <property type="entry name" value="Acylphosphatase"/>
</dbReference>
<dbReference type="InterPro" id="IPR036046">
    <property type="entry name" value="Acylphosphatase-like_dom_sf"/>
</dbReference>
<accession>A0ABY5HLT2</accession>
<dbReference type="PROSITE" id="PS00150">
    <property type="entry name" value="ACYLPHOSPHATASE_1"/>
    <property type="match status" value="1"/>
</dbReference>
<evidence type="ECO:0000259" key="8">
    <source>
        <dbReference type="PROSITE" id="PS51160"/>
    </source>
</evidence>
<proteinExistence type="inferred from homology"/>
<evidence type="ECO:0000256" key="7">
    <source>
        <dbReference type="RuleBase" id="RU004168"/>
    </source>
</evidence>
<dbReference type="Proteomes" id="UP001058461">
    <property type="component" value="Chromosome"/>
</dbReference>
<evidence type="ECO:0000256" key="3">
    <source>
        <dbReference type="ARBA" id="ARBA00015991"/>
    </source>
</evidence>
<dbReference type="EC" id="3.6.1.7" evidence="2 5"/>
<dbReference type="RefSeq" id="WP_255855508.1">
    <property type="nucleotide sequence ID" value="NZ_CP073347.1"/>
</dbReference>
<organism evidence="9 10">
    <name type="scientific">Marinobacterium rhizophilum</name>
    <dbReference type="NCBI Taxonomy" id="420402"/>
    <lineage>
        <taxon>Bacteria</taxon>
        <taxon>Pseudomonadati</taxon>
        <taxon>Pseudomonadota</taxon>
        <taxon>Gammaproteobacteria</taxon>
        <taxon>Oceanospirillales</taxon>
        <taxon>Oceanospirillaceae</taxon>
        <taxon>Marinobacterium</taxon>
    </lineage>
</organism>
<evidence type="ECO:0000256" key="2">
    <source>
        <dbReference type="ARBA" id="ARBA00012150"/>
    </source>
</evidence>
<dbReference type="PANTHER" id="PTHR47268:SF4">
    <property type="entry name" value="ACYLPHOSPHATASE"/>
    <property type="match status" value="1"/>
</dbReference>
<feature type="active site" evidence="5">
    <location>
        <position position="24"/>
    </location>
</feature>
<evidence type="ECO:0000256" key="1">
    <source>
        <dbReference type="ARBA" id="ARBA00005614"/>
    </source>
</evidence>
<dbReference type="InterPro" id="IPR017968">
    <property type="entry name" value="Acylphosphatase_CS"/>
</dbReference>
<evidence type="ECO:0000256" key="5">
    <source>
        <dbReference type="PROSITE-ProRule" id="PRU00520"/>
    </source>
</evidence>
<feature type="active site" evidence="5">
    <location>
        <position position="42"/>
    </location>
</feature>
<dbReference type="PROSITE" id="PS00151">
    <property type="entry name" value="ACYLPHOSPHATASE_2"/>
    <property type="match status" value="1"/>
</dbReference>
<evidence type="ECO:0000313" key="9">
    <source>
        <dbReference type="EMBL" id="UTW13333.1"/>
    </source>
</evidence>
<sequence length="96" mass="10820">MSVTAAVEARRVRVHGRVQGVSFRYCACQQARIEGLQGWVQNEADGSVTAWLQGETPALMRMLQWLRHGPAQARVDRLESESCQPEPALQGFEIRR</sequence>
<keyword evidence="10" id="KW-1185">Reference proteome</keyword>
<evidence type="ECO:0000256" key="4">
    <source>
        <dbReference type="ARBA" id="ARBA00047645"/>
    </source>
</evidence>
<protein>
    <recommendedName>
        <fullName evidence="3 5">Acylphosphatase</fullName>
        <ecNumber evidence="2 5">3.6.1.7</ecNumber>
    </recommendedName>
</protein>